<keyword evidence="2" id="KW-0521">NADP</keyword>
<comment type="similarity">
    <text evidence="1">Belongs to the NmrA-type oxidoreductase family. Isoflavone reductase subfamily.</text>
</comment>
<name>A0A9P4YSW2_9HYPO</name>
<dbReference type="RefSeq" id="XP_035320102.1">
    <property type="nucleotide sequence ID" value="XM_035463838.1"/>
</dbReference>
<evidence type="ECO:0000256" key="1">
    <source>
        <dbReference type="ARBA" id="ARBA00005725"/>
    </source>
</evidence>
<organism evidence="5 6">
    <name type="scientific">Geosmithia morbida</name>
    <dbReference type="NCBI Taxonomy" id="1094350"/>
    <lineage>
        <taxon>Eukaryota</taxon>
        <taxon>Fungi</taxon>
        <taxon>Dikarya</taxon>
        <taxon>Ascomycota</taxon>
        <taxon>Pezizomycotina</taxon>
        <taxon>Sordariomycetes</taxon>
        <taxon>Hypocreomycetidae</taxon>
        <taxon>Hypocreales</taxon>
        <taxon>Bionectriaceae</taxon>
        <taxon>Geosmithia</taxon>
    </lineage>
</organism>
<dbReference type="PANTHER" id="PTHR47706:SF1">
    <property type="entry name" value="CIPA-LIKE, PUTATIVE (AFU_ORTHOLOGUE AFUA_1G12460)-RELATED"/>
    <property type="match status" value="1"/>
</dbReference>
<evidence type="ECO:0000256" key="3">
    <source>
        <dbReference type="ARBA" id="ARBA00023002"/>
    </source>
</evidence>
<evidence type="ECO:0000259" key="4">
    <source>
        <dbReference type="Pfam" id="PF13460"/>
    </source>
</evidence>
<dbReference type="Gene3D" id="3.90.25.10">
    <property type="entry name" value="UDP-galactose 4-epimerase, domain 1"/>
    <property type="match status" value="1"/>
</dbReference>
<dbReference type="EMBL" id="JAANYQ010000012">
    <property type="protein sequence ID" value="KAF4121450.1"/>
    <property type="molecule type" value="Genomic_DNA"/>
</dbReference>
<dbReference type="AlphaFoldDB" id="A0A9P4YSW2"/>
<feature type="domain" description="NAD(P)-binding" evidence="4">
    <location>
        <begin position="12"/>
        <end position="146"/>
    </location>
</feature>
<keyword evidence="3" id="KW-0560">Oxidoreductase</keyword>
<dbReference type="Proteomes" id="UP000749293">
    <property type="component" value="Unassembled WGS sequence"/>
</dbReference>
<evidence type="ECO:0000313" key="5">
    <source>
        <dbReference type="EMBL" id="KAF4121450.1"/>
    </source>
</evidence>
<dbReference type="Gene3D" id="3.40.50.720">
    <property type="entry name" value="NAD(P)-binding Rossmann-like Domain"/>
    <property type="match status" value="1"/>
</dbReference>
<dbReference type="SUPFAM" id="SSF51735">
    <property type="entry name" value="NAD(P)-binding Rossmann-fold domains"/>
    <property type="match status" value="1"/>
</dbReference>
<protein>
    <submittedName>
        <fullName evidence="5">Nucleoside-diphosphate-sugar epimerase</fullName>
    </submittedName>
</protein>
<reference evidence="5" key="1">
    <citation type="submission" date="2020-03" db="EMBL/GenBank/DDBJ databases">
        <title>Site-based positive gene gene selection in Geosmithia morbida across the United States reveals a broad range of putative effectors and factors for local host and environmental adapation.</title>
        <authorList>
            <person name="Onufrak A."/>
            <person name="Murdoch R.W."/>
            <person name="Gazis R."/>
            <person name="Huff M."/>
            <person name="Staton M."/>
            <person name="Klingeman W."/>
            <person name="Hadziabdic D."/>
        </authorList>
    </citation>
    <scope>NUCLEOTIDE SEQUENCE</scope>
    <source>
        <strain evidence="5">1262</strain>
    </source>
</reference>
<dbReference type="GO" id="GO:0016491">
    <property type="term" value="F:oxidoreductase activity"/>
    <property type="evidence" value="ECO:0007669"/>
    <property type="project" value="UniProtKB-KW"/>
</dbReference>
<gene>
    <name evidence="5" type="ORF">GMORB2_1857</name>
</gene>
<keyword evidence="6" id="KW-1185">Reference proteome</keyword>
<accession>A0A9P4YSW2</accession>
<evidence type="ECO:0000256" key="2">
    <source>
        <dbReference type="ARBA" id="ARBA00022857"/>
    </source>
</evidence>
<proteinExistence type="inferred from homology"/>
<dbReference type="InterPro" id="IPR016040">
    <property type="entry name" value="NAD(P)-bd_dom"/>
</dbReference>
<dbReference type="InterPro" id="IPR051609">
    <property type="entry name" value="NmrA/Isoflavone_reductase-like"/>
</dbReference>
<dbReference type="PANTHER" id="PTHR47706">
    <property type="entry name" value="NMRA-LIKE FAMILY PROTEIN"/>
    <property type="match status" value="1"/>
</dbReference>
<dbReference type="InterPro" id="IPR045312">
    <property type="entry name" value="PCBER-like"/>
</dbReference>
<dbReference type="Pfam" id="PF13460">
    <property type="entry name" value="NAD_binding_10"/>
    <property type="match status" value="1"/>
</dbReference>
<dbReference type="GeneID" id="55968087"/>
<dbReference type="InterPro" id="IPR036291">
    <property type="entry name" value="NAD(P)-bd_dom_sf"/>
</dbReference>
<dbReference type="CDD" id="cd05259">
    <property type="entry name" value="PCBER_SDR_a"/>
    <property type="match status" value="1"/>
</dbReference>
<evidence type="ECO:0000313" key="6">
    <source>
        <dbReference type="Proteomes" id="UP000749293"/>
    </source>
</evidence>
<dbReference type="OrthoDB" id="9974981at2759"/>
<comment type="caution">
    <text evidence="5">The sequence shown here is derived from an EMBL/GenBank/DDBJ whole genome shotgun (WGS) entry which is preliminary data.</text>
</comment>
<sequence length="300" mass="32517">MASYKKVALLGKGHLGSAVLHGLVEAGFDVSVLSRDVSGLKDLPSGVKAVQVDYSSEDSIVEALRGHDAAVSTVGFGALINQEPVIEACIKAGVKRYIPADWGTTTTDPDARSLPINAPFVRVQDLLKEKAAAGQLEWTIFSIGAFLEYVVDYNFVLDPQNHSIDLYDGGEHSFSSTRIATIGKAVASALKIPEKTKNRNLFVHDVVLTQAKVLASAKKYTPGVEWKVTRLNSSEELERAIKDIAANPTERKFAYAVLKASILGGKFRASYPEVDNELLGLPLLSDEEIDKIFAARFQKA</sequence>